<feature type="chain" id="PRO_5043635282" description="FMN-binding protein" evidence="2">
    <location>
        <begin position="20"/>
        <end position="350"/>
    </location>
</feature>
<feature type="region of interest" description="Disordered" evidence="1">
    <location>
        <begin position="29"/>
        <end position="55"/>
    </location>
</feature>
<feature type="signal peptide" evidence="2">
    <location>
        <begin position="1"/>
        <end position="19"/>
    </location>
</feature>
<feature type="compositionally biased region" description="Polar residues" evidence="1">
    <location>
        <begin position="30"/>
        <end position="48"/>
    </location>
</feature>
<evidence type="ECO:0000313" key="4">
    <source>
        <dbReference type="EMBL" id="OJG92743.1"/>
    </source>
</evidence>
<dbReference type="Proteomes" id="UP000183039">
    <property type="component" value="Unassembled WGS sequence"/>
</dbReference>
<evidence type="ECO:0000313" key="3">
    <source>
        <dbReference type="EMBL" id="ALR99948.1"/>
    </source>
</evidence>
<evidence type="ECO:0008006" key="7">
    <source>
        <dbReference type="Google" id="ProtNLM"/>
    </source>
</evidence>
<reference evidence="4 6" key="1">
    <citation type="submission" date="2014-12" db="EMBL/GenBank/DDBJ databases">
        <title>Draft genome sequences of 29 type strains of Enterococci.</title>
        <authorList>
            <person name="Zhong Z."/>
            <person name="Sun Z."/>
            <person name="Liu W."/>
            <person name="Zhang W."/>
            <person name="Zhang H."/>
        </authorList>
    </citation>
    <scope>NUCLEOTIDE SEQUENCE [LARGE SCALE GENOMIC DNA]</scope>
    <source>
        <strain evidence="4 6">DSM 22801</strain>
    </source>
</reference>
<dbReference type="OrthoDB" id="6249751at2"/>
<evidence type="ECO:0000256" key="2">
    <source>
        <dbReference type="SAM" id="SignalP"/>
    </source>
</evidence>
<dbReference type="RefSeq" id="WP_071876741.1">
    <property type="nucleotide sequence ID" value="NZ_JXLC01000004.1"/>
</dbReference>
<dbReference type="Proteomes" id="UP000065511">
    <property type="component" value="Chromosome"/>
</dbReference>
<gene>
    <name evidence="3" type="ORF">ATZ33_00690</name>
    <name evidence="4" type="ORF">RV15_GL002688</name>
</gene>
<reference evidence="3 5" key="2">
    <citation type="submission" date="2015-12" db="EMBL/GenBank/DDBJ databases">
        <authorList>
            <person name="Lauer A."/>
            <person name="Humrighouse B."/>
            <person name="Loparev V."/>
            <person name="Shewmaker P.L."/>
            <person name="Whitney A.M."/>
            <person name="McLaughlin R.W."/>
        </authorList>
    </citation>
    <scope>NUCLEOTIDE SEQUENCE [LARGE SCALE GENOMIC DNA]</scope>
    <source>
        <strain evidence="3 5">LMG 23085</strain>
    </source>
</reference>
<keyword evidence="2" id="KW-0732">Signal</keyword>
<dbReference type="AlphaFoldDB" id="A0A0S3K6N8"/>
<evidence type="ECO:0000313" key="6">
    <source>
        <dbReference type="Proteomes" id="UP000183039"/>
    </source>
</evidence>
<proteinExistence type="predicted"/>
<organism evidence="4 6">
    <name type="scientific">Enterococcus silesiacus</name>
    <dbReference type="NCBI Taxonomy" id="332949"/>
    <lineage>
        <taxon>Bacteria</taxon>
        <taxon>Bacillati</taxon>
        <taxon>Bacillota</taxon>
        <taxon>Bacilli</taxon>
        <taxon>Lactobacillales</taxon>
        <taxon>Enterococcaceae</taxon>
        <taxon>Enterococcus</taxon>
    </lineage>
</organism>
<dbReference type="PROSITE" id="PS51257">
    <property type="entry name" value="PROKAR_LIPOPROTEIN"/>
    <property type="match status" value="1"/>
</dbReference>
<dbReference type="EMBL" id="CP013614">
    <property type="protein sequence ID" value="ALR99948.1"/>
    <property type="molecule type" value="Genomic_DNA"/>
</dbReference>
<sequence>MKKSYLFAVFILCSIIGLSACKPDQRIETEASSTSVRPPLVNESSSESEAVLPSEETKNAGINDLSFEDTSYNYDVVTGATQTTFGSNPKPLYTYEEKLKKMFWSNQPPLGLMEGNYFANDGYFDVGNKGIVEIITDDTQKIINVEFNEYGAENYYASKYAGANKRLSDYAFFQAQNPRTDTTLVTVVNGITFVEKQMREENRITGNFETVKGSSTTAREGLMAIAAELAEEIKQPSKTKYIGYAEDFGNGLIGRIQLTVTDGTIDSARYDEYFADQPEKIVADHLKKYYRQSKYFSLEYHEETKDDFIAFSDHLTKAIVDQQTLVFENSEFTKHPSFASYQKLIEHIER</sequence>
<keyword evidence="5" id="KW-1185">Reference proteome</keyword>
<dbReference type="KEGG" id="ess:ATZ33_00690"/>
<evidence type="ECO:0000313" key="5">
    <source>
        <dbReference type="Proteomes" id="UP000065511"/>
    </source>
</evidence>
<evidence type="ECO:0000256" key="1">
    <source>
        <dbReference type="SAM" id="MobiDB-lite"/>
    </source>
</evidence>
<dbReference type="EMBL" id="JXLC01000004">
    <property type="protein sequence ID" value="OJG92743.1"/>
    <property type="molecule type" value="Genomic_DNA"/>
</dbReference>
<accession>A0A0S3K6N8</accession>
<protein>
    <recommendedName>
        <fullName evidence="7">FMN-binding protein</fullName>
    </recommendedName>
</protein>
<name>A0A0S3K6N8_9ENTE</name>